<accession>A0A413JSM7</accession>
<name>A0A413JSM7_BACFG</name>
<dbReference type="EMBL" id="VWEQ01000060">
    <property type="protein sequence ID" value="KAA4746930.1"/>
    <property type="molecule type" value="Genomic_DNA"/>
</dbReference>
<dbReference type="EMBL" id="QSDG01000028">
    <property type="protein sequence ID" value="RGY64641.1"/>
    <property type="molecule type" value="Genomic_DNA"/>
</dbReference>
<reference evidence="1 4" key="2">
    <citation type="journal article" date="2019" name="Nat. Med.">
        <title>A library of human gut bacterial isolates paired with longitudinal multiomics data enables mechanistic microbiome research.</title>
        <authorList>
            <person name="Poyet M."/>
            <person name="Groussin M."/>
            <person name="Gibbons S.M."/>
            <person name="Avila-Pacheco J."/>
            <person name="Jiang X."/>
            <person name="Kearney S.M."/>
            <person name="Perrotta A.R."/>
            <person name="Berdy B."/>
            <person name="Zhao S."/>
            <person name="Lieberman T.D."/>
            <person name="Swanson P.K."/>
            <person name="Smith M."/>
            <person name="Roesemann S."/>
            <person name="Alexander J.E."/>
            <person name="Rich S.A."/>
            <person name="Livny J."/>
            <person name="Vlamakis H."/>
            <person name="Clish C."/>
            <person name="Bullock K."/>
            <person name="Deik A."/>
            <person name="Scott J."/>
            <person name="Pierce K.A."/>
            <person name="Xavier R.J."/>
            <person name="Alm E.J."/>
        </authorList>
    </citation>
    <scope>NUCLEOTIDE SEQUENCE [LARGE SCALE GENOMIC DNA]</scope>
    <source>
        <strain evidence="1 4">BIOML-A106</strain>
    </source>
</reference>
<dbReference type="AlphaFoldDB" id="A0A413JSM7"/>
<protein>
    <submittedName>
        <fullName evidence="2">Uncharacterized protein</fullName>
    </submittedName>
</protein>
<evidence type="ECO:0000313" key="4">
    <source>
        <dbReference type="Proteomes" id="UP000479773"/>
    </source>
</evidence>
<proteinExistence type="predicted"/>
<comment type="caution">
    <text evidence="2">The sequence shown here is derived from an EMBL/GenBank/DDBJ whole genome shotgun (WGS) entry which is preliminary data.</text>
</comment>
<gene>
    <name evidence="2" type="ORF">DXA27_21140</name>
    <name evidence="1" type="ORF">F3B44_23845</name>
</gene>
<dbReference type="Proteomes" id="UP000284614">
    <property type="component" value="Unassembled WGS sequence"/>
</dbReference>
<reference evidence="2 3" key="1">
    <citation type="submission" date="2018-08" db="EMBL/GenBank/DDBJ databases">
        <title>A genome reference for cultivated species of the human gut microbiota.</title>
        <authorList>
            <person name="Zou Y."/>
            <person name="Xue W."/>
            <person name="Luo G."/>
        </authorList>
    </citation>
    <scope>NUCLEOTIDE SEQUENCE [LARGE SCALE GENOMIC DNA]</scope>
    <source>
        <strain evidence="2 3">OF01-1</strain>
    </source>
</reference>
<organism evidence="2 3">
    <name type="scientific">Bacteroides fragilis</name>
    <dbReference type="NCBI Taxonomy" id="817"/>
    <lineage>
        <taxon>Bacteria</taxon>
        <taxon>Pseudomonadati</taxon>
        <taxon>Bacteroidota</taxon>
        <taxon>Bacteroidia</taxon>
        <taxon>Bacteroidales</taxon>
        <taxon>Bacteroidaceae</taxon>
        <taxon>Bacteroides</taxon>
    </lineage>
</organism>
<sequence length="105" mass="11879">MRIFIAFHFSCLSRSCEISGCCSAPAYLPALPYNTYGHIPICKYSCLDNVFRLGCDGNKDKYRVGRPLPSTRSPYGIPPCPLRSILSRSFPKKMYINTLFFTVVQ</sequence>
<evidence type="ECO:0000313" key="2">
    <source>
        <dbReference type="EMBL" id="RGY64641.1"/>
    </source>
</evidence>
<evidence type="ECO:0000313" key="3">
    <source>
        <dbReference type="Proteomes" id="UP000284614"/>
    </source>
</evidence>
<evidence type="ECO:0000313" key="1">
    <source>
        <dbReference type="EMBL" id="KAA4746930.1"/>
    </source>
</evidence>
<dbReference type="Proteomes" id="UP000479773">
    <property type="component" value="Unassembled WGS sequence"/>
</dbReference>